<name>A0A5C6S0V3_9BACT</name>
<dbReference type="EMBL" id="VOOR01000005">
    <property type="protein sequence ID" value="TXB67905.1"/>
    <property type="molecule type" value="Genomic_DNA"/>
</dbReference>
<dbReference type="PROSITE" id="PS50206">
    <property type="entry name" value="RHODANESE_3"/>
    <property type="match status" value="2"/>
</dbReference>
<dbReference type="InterPro" id="IPR051682">
    <property type="entry name" value="Mito_Persulfide_Diox"/>
</dbReference>
<dbReference type="RefSeq" id="WP_147166026.1">
    <property type="nucleotide sequence ID" value="NZ_VOOR01000005.1"/>
</dbReference>
<dbReference type="GO" id="GO:0016787">
    <property type="term" value="F:hydrolase activity"/>
    <property type="evidence" value="ECO:0007669"/>
    <property type="project" value="UniProtKB-KW"/>
</dbReference>
<dbReference type="SMART" id="SM00849">
    <property type="entry name" value="Lactamase_B"/>
    <property type="match status" value="1"/>
</dbReference>
<dbReference type="Pfam" id="PF00753">
    <property type="entry name" value="Lactamase_B"/>
    <property type="match status" value="1"/>
</dbReference>
<sequence length="473" mass="52161">MFFQHVYDKTLAQASYVVGCQKAGVALVIDPKRDVDTYLDIAKANGFKITHVAETHIHADFLSGARELAALTGADLYLSDEGGEGWEYEFPHIGLKDGSEFMVGNLKIEVMHTPGHTPESISFLLTDTPASPEPVMFFTGDFVFVGDIGRPDLLEEAAGLAGTKEAGAIEMYNSVERFRKLPDHIQVWPGHGAGSACGKALGAVPSTTVGYEKIRNWALQYEDDRPGFINFLLEDQPEPPKYFAMMKKLNKVDRPLLTEVPTLKQLSGEELKAALNEGLNVVDTRQKADFAKGYIPGTLNIQHNNAFPTWMGWFMSYDKPFVLIAEEEQHDELVRMLMRIGLDNIAGYVPNVKVWEDMGNELETGNVISINEVKDLMKKEGTQVVDLRGAAEYKAGHIKGADNVFVGTLEKNLDKVSQEQEVVIHCKTGDRAAIGYSVLAKHGFKNIKNYSNGYEEWVGAGNEVVAESEVAVG</sequence>
<proteinExistence type="predicted"/>
<dbReference type="Gene3D" id="3.40.250.10">
    <property type="entry name" value="Rhodanese-like domain"/>
    <property type="match status" value="2"/>
</dbReference>
<feature type="domain" description="Rhodanese" evidence="2">
    <location>
        <begin position="378"/>
        <end position="466"/>
    </location>
</feature>
<accession>A0A5C6S0V3</accession>
<dbReference type="Pfam" id="PF00581">
    <property type="entry name" value="Rhodanese"/>
    <property type="match status" value="2"/>
</dbReference>
<dbReference type="FunFam" id="3.60.15.10:FF:000030">
    <property type="entry name" value="Metallo-beta-lactamase family protein"/>
    <property type="match status" value="1"/>
</dbReference>
<dbReference type="Gene3D" id="3.60.15.10">
    <property type="entry name" value="Ribonuclease Z/Hydroxyacylglutathione hydrolase-like"/>
    <property type="match status" value="1"/>
</dbReference>
<keyword evidence="4" id="KW-1185">Reference proteome</keyword>
<keyword evidence="1" id="KW-0479">Metal-binding</keyword>
<dbReference type="GO" id="GO:0070813">
    <property type="term" value="P:hydrogen sulfide metabolic process"/>
    <property type="evidence" value="ECO:0007669"/>
    <property type="project" value="TreeGrafter"/>
</dbReference>
<dbReference type="GO" id="GO:0050313">
    <property type="term" value="F:sulfur dioxygenase activity"/>
    <property type="evidence" value="ECO:0007669"/>
    <property type="project" value="InterPro"/>
</dbReference>
<dbReference type="CDD" id="cd07724">
    <property type="entry name" value="POD-like_MBL-fold"/>
    <property type="match status" value="1"/>
</dbReference>
<dbReference type="PANTHER" id="PTHR43084:SF1">
    <property type="entry name" value="PERSULFIDE DIOXYGENASE ETHE1, MITOCHONDRIAL"/>
    <property type="match status" value="1"/>
</dbReference>
<dbReference type="InterPro" id="IPR001763">
    <property type="entry name" value="Rhodanese-like_dom"/>
</dbReference>
<organism evidence="3 4">
    <name type="scientific">Phaeodactylibacter luteus</name>
    <dbReference type="NCBI Taxonomy" id="1564516"/>
    <lineage>
        <taxon>Bacteria</taxon>
        <taxon>Pseudomonadati</taxon>
        <taxon>Bacteroidota</taxon>
        <taxon>Saprospiria</taxon>
        <taxon>Saprospirales</taxon>
        <taxon>Haliscomenobacteraceae</taxon>
        <taxon>Phaeodactylibacter</taxon>
    </lineage>
</organism>
<dbReference type="SMART" id="SM00450">
    <property type="entry name" value="RHOD"/>
    <property type="match status" value="1"/>
</dbReference>
<dbReference type="PANTHER" id="PTHR43084">
    <property type="entry name" value="PERSULFIDE DIOXYGENASE ETHE1"/>
    <property type="match status" value="1"/>
</dbReference>
<evidence type="ECO:0000256" key="1">
    <source>
        <dbReference type="ARBA" id="ARBA00022723"/>
    </source>
</evidence>
<dbReference type="Proteomes" id="UP000321580">
    <property type="component" value="Unassembled WGS sequence"/>
</dbReference>
<evidence type="ECO:0000313" key="3">
    <source>
        <dbReference type="EMBL" id="TXB67905.1"/>
    </source>
</evidence>
<dbReference type="InterPro" id="IPR036873">
    <property type="entry name" value="Rhodanese-like_dom_sf"/>
</dbReference>
<dbReference type="SUPFAM" id="SSF56281">
    <property type="entry name" value="Metallo-hydrolase/oxidoreductase"/>
    <property type="match status" value="1"/>
</dbReference>
<feature type="domain" description="Rhodanese" evidence="2">
    <location>
        <begin position="275"/>
        <end position="364"/>
    </location>
</feature>
<dbReference type="InterPro" id="IPR036866">
    <property type="entry name" value="RibonucZ/Hydroxyglut_hydro"/>
</dbReference>
<dbReference type="AlphaFoldDB" id="A0A5C6S0V3"/>
<dbReference type="GO" id="GO:0006749">
    <property type="term" value="P:glutathione metabolic process"/>
    <property type="evidence" value="ECO:0007669"/>
    <property type="project" value="InterPro"/>
</dbReference>
<dbReference type="OrthoDB" id="9784009at2"/>
<gene>
    <name evidence="3" type="ORF">FRY97_03400</name>
</gene>
<dbReference type="SUPFAM" id="SSF52821">
    <property type="entry name" value="Rhodanese/Cell cycle control phosphatase"/>
    <property type="match status" value="2"/>
</dbReference>
<dbReference type="GO" id="GO:0046872">
    <property type="term" value="F:metal ion binding"/>
    <property type="evidence" value="ECO:0007669"/>
    <property type="project" value="UniProtKB-KW"/>
</dbReference>
<evidence type="ECO:0000259" key="2">
    <source>
        <dbReference type="PROSITE" id="PS50206"/>
    </source>
</evidence>
<protein>
    <submittedName>
        <fullName evidence="3">MBL fold metallo-hydrolase</fullName>
    </submittedName>
</protein>
<dbReference type="CDD" id="cd00158">
    <property type="entry name" value="RHOD"/>
    <property type="match status" value="1"/>
</dbReference>
<reference evidence="3 4" key="1">
    <citation type="submission" date="2019-08" db="EMBL/GenBank/DDBJ databases">
        <title>Genome of Phaeodactylibacter luteus.</title>
        <authorList>
            <person name="Bowman J.P."/>
        </authorList>
    </citation>
    <scope>NUCLEOTIDE SEQUENCE [LARGE SCALE GENOMIC DNA]</scope>
    <source>
        <strain evidence="3 4">KCTC 42180</strain>
    </source>
</reference>
<dbReference type="InterPro" id="IPR044528">
    <property type="entry name" value="POD-like_MBL-fold"/>
</dbReference>
<dbReference type="InterPro" id="IPR001279">
    <property type="entry name" value="Metallo-B-lactamas"/>
</dbReference>
<evidence type="ECO:0000313" key="4">
    <source>
        <dbReference type="Proteomes" id="UP000321580"/>
    </source>
</evidence>
<keyword evidence="3" id="KW-0378">Hydrolase</keyword>
<comment type="caution">
    <text evidence="3">The sequence shown here is derived from an EMBL/GenBank/DDBJ whole genome shotgun (WGS) entry which is preliminary data.</text>
</comment>